<dbReference type="InterPro" id="IPR033479">
    <property type="entry name" value="dCache_1"/>
</dbReference>
<dbReference type="CDD" id="cd11386">
    <property type="entry name" value="MCP_signal"/>
    <property type="match status" value="1"/>
</dbReference>
<dbReference type="FunFam" id="1.10.287.950:FF:000001">
    <property type="entry name" value="Methyl-accepting chemotaxis sensory transducer"/>
    <property type="match status" value="1"/>
</dbReference>
<dbReference type="RefSeq" id="WP_091646592.1">
    <property type="nucleotide sequence ID" value="NZ_FOEG01000021.1"/>
</dbReference>
<dbReference type="SMART" id="SM00283">
    <property type="entry name" value="MA"/>
    <property type="match status" value="1"/>
</dbReference>
<dbReference type="GO" id="GO:0007165">
    <property type="term" value="P:signal transduction"/>
    <property type="evidence" value="ECO:0007669"/>
    <property type="project" value="UniProtKB-KW"/>
</dbReference>
<dbReference type="CDD" id="cd06225">
    <property type="entry name" value="HAMP"/>
    <property type="match status" value="1"/>
</dbReference>
<evidence type="ECO:0000256" key="8">
    <source>
        <dbReference type="ARBA" id="ARBA00029447"/>
    </source>
</evidence>
<dbReference type="GO" id="GO:0006935">
    <property type="term" value="P:chemotaxis"/>
    <property type="evidence" value="ECO:0007669"/>
    <property type="project" value="UniProtKB-KW"/>
</dbReference>
<gene>
    <name evidence="13" type="ORF">SAMN04488052_1211</name>
</gene>
<feature type="domain" description="HAMP" evidence="12">
    <location>
        <begin position="304"/>
        <end position="358"/>
    </location>
</feature>
<dbReference type="CDD" id="cd18773">
    <property type="entry name" value="PDC1_HK_sensor"/>
    <property type="match status" value="1"/>
</dbReference>
<evidence type="ECO:0000256" key="6">
    <source>
        <dbReference type="ARBA" id="ARBA00023136"/>
    </source>
</evidence>
<evidence type="ECO:0000313" key="13">
    <source>
        <dbReference type="EMBL" id="SEP20059.1"/>
    </source>
</evidence>
<sequence>MGATSALAIREARISGVEAFSQASTREIRQIDFATTEFIQHARQSLEYLARLPVLGDADGQLSSYVDTREVTPLEGAEAGGVEGEIFEHYRRLGEANPAFEYVYMGTPDGGYAQWPEGEISAGFDPRERPWYQAATDDPGQVVLTDAYYFDVDDVALVGLARTIEGGDGDIVGVQSVDISLEQLRERVSEIEFGDSGYLMVIEDSGTVLVDPQNPEHAFEDIRSLDGEGYSTLAAAADGSLTVSLDGEAYQANVYTSPELGWRFIGVIPRNEMLAAANRMTTQMVVAGLVVIALVIGVALVFARYLTRPIRTLTDRMRDIAAGEGDLTQRLPVQGRDEMAELATGFNGFVDKVQSAISDVDGTTHELASAATELEQVATSTRDIVRKQGDETDQIASAINEMTATIQEISANGSTVQQAAGQADSSARAGHEHVSENFESMQTLAEDIDATSQAVTALAERSREIETVLDVIHEVTEQTNLLALNAAIEAARAGEHGRGFAVVADEVRGLAKRSNESAGQIREIIGNLRSETDTAVETMQNSRARSERNLERARTAGESIETIKHEVGRIHEQITQIATSAEEQSQVAEEINRNITAIVEAARNSSSGMEQTRQSSEEVARTGERLRQVVGRFRI</sequence>
<dbReference type="Pfam" id="PF02743">
    <property type="entry name" value="dCache_1"/>
    <property type="match status" value="1"/>
</dbReference>
<evidence type="ECO:0000256" key="4">
    <source>
        <dbReference type="ARBA" id="ARBA00022692"/>
    </source>
</evidence>
<dbReference type="EMBL" id="FOEG01000021">
    <property type="protein sequence ID" value="SEP20059.1"/>
    <property type="molecule type" value="Genomic_DNA"/>
</dbReference>
<evidence type="ECO:0000256" key="5">
    <source>
        <dbReference type="ARBA" id="ARBA00022989"/>
    </source>
</evidence>
<keyword evidence="4 10" id="KW-0812">Transmembrane</keyword>
<dbReference type="Pfam" id="PF00015">
    <property type="entry name" value="MCPsignal"/>
    <property type="match status" value="1"/>
</dbReference>
<evidence type="ECO:0000256" key="2">
    <source>
        <dbReference type="ARBA" id="ARBA00022475"/>
    </source>
</evidence>
<reference evidence="13 14" key="1">
    <citation type="submission" date="2016-10" db="EMBL/GenBank/DDBJ databases">
        <authorList>
            <person name="de Groot N.N."/>
        </authorList>
    </citation>
    <scope>NUCLEOTIDE SEQUENCE [LARGE SCALE GENOMIC DNA]</scope>
    <source>
        <strain evidence="13 14">CGMCC 1.6291</strain>
    </source>
</reference>
<evidence type="ECO:0000256" key="10">
    <source>
        <dbReference type="SAM" id="Phobius"/>
    </source>
</evidence>
<keyword evidence="2" id="KW-1003">Cell membrane</keyword>
<dbReference type="PRINTS" id="PR00260">
    <property type="entry name" value="CHEMTRNSDUCR"/>
</dbReference>
<keyword evidence="5 10" id="KW-1133">Transmembrane helix</keyword>
<evidence type="ECO:0000256" key="7">
    <source>
        <dbReference type="ARBA" id="ARBA00023224"/>
    </source>
</evidence>
<dbReference type="GO" id="GO:0004888">
    <property type="term" value="F:transmembrane signaling receptor activity"/>
    <property type="evidence" value="ECO:0007669"/>
    <property type="project" value="InterPro"/>
</dbReference>
<evidence type="ECO:0000256" key="1">
    <source>
        <dbReference type="ARBA" id="ARBA00004651"/>
    </source>
</evidence>
<evidence type="ECO:0000259" key="11">
    <source>
        <dbReference type="PROSITE" id="PS50111"/>
    </source>
</evidence>
<feature type="domain" description="Methyl-accepting transducer" evidence="11">
    <location>
        <begin position="363"/>
        <end position="599"/>
    </location>
</feature>
<dbReference type="GO" id="GO:0005886">
    <property type="term" value="C:plasma membrane"/>
    <property type="evidence" value="ECO:0007669"/>
    <property type="project" value="UniProtKB-SubCell"/>
</dbReference>
<evidence type="ECO:0000313" key="14">
    <source>
        <dbReference type="Proteomes" id="UP000199657"/>
    </source>
</evidence>
<evidence type="ECO:0000256" key="3">
    <source>
        <dbReference type="ARBA" id="ARBA00022500"/>
    </source>
</evidence>
<dbReference type="Gene3D" id="3.30.450.20">
    <property type="entry name" value="PAS domain"/>
    <property type="match status" value="2"/>
</dbReference>
<dbReference type="PANTHER" id="PTHR32089">
    <property type="entry name" value="METHYL-ACCEPTING CHEMOTAXIS PROTEIN MCPB"/>
    <property type="match status" value="1"/>
</dbReference>
<dbReference type="Gene3D" id="1.10.287.950">
    <property type="entry name" value="Methyl-accepting chemotaxis protein"/>
    <property type="match status" value="1"/>
</dbReference>
<organism evidence="13 14">
    <name type="scientific">Aquisalimonas asiatica</name>
    <dbReference type="NCBI Taxonomy" id="406100"/>
    <lineage>
        <taxon>Bacteria</taxon>
        <taxon>Pseudomonadati</taxon>
        <taxon>Pseudomonadota</taxon>
        <taxon>Gammaproteobacteria</taxon>
        <taxon>Chromatiales</taxon>
        <taxon>Ectothiorhodospiraceae</taxon>
        <taxon>Aquisalimonas</taxon>
    </lineage>
</organism>
<comment type="similarity">
    <text evidence="8">Belongs to the methyl-accepting chemotaxis (MCP) protein family.</text>
</comment>
<comment type="subcellular location">
    <subcellularLocation>
        <location evidence="1">Cell membrane</location>
        <topology evidence="1">Multi-pass membrane protein</topology>
    </subcellularLocation>
</comment>
<dbReference type="SUPFAM" id="SSF58104">
    <property type="entry name" value="Methyl-accepting chemotaxis protein (MCP) signaling domain"/>
    <property type="match status" value="1"/>
</dbReference>
<evidence type="ECO:0000256" key="9">
    <source>
        <dbReference type="PROSITE-ProRule" id="PRU00284"/>
    </source>
</evidence>
<keyword evidence="7 9" id="KW-0807">Transducer</keyword>
<dbReference type="OrthoDB" id="9781845at2"/>
<name>A0A1H8VXD3_9GAMM</name>
<accession>A0A1H8VXD3</accession>
<dbReference type="PROSITE" id="PS50111">
    <property type="entry name" value="CHEMOTAXIS_TRANSDUC_2"/>
    <property type="match status" value="1"/>
</dbReference>
<keyword evidence="6 10" id="KW-0472">Membrane</keyword>
<dbReference type="InterPro" id="IPR004089">
    <property type="entry name" value="MCPsignal_dom"/>
</dbReference>
<dbReference type="STRING" id="406100.SAMN04488052_1211"/>
<evidence type="ECO:0000259" key="12">
    <source>
        <dbReference type="PROSITE" id="PS50885"/>
    </source>
</evidence>
<dbReference type="AlphaFoldDB" id="A0A1H8VXD3"/>
<proteinExistence type="inferred from homology"/>
<dbReference type="PROSITE" id="PS50885">
    <property type="entry name" value="HAMP"/>
    <property type="match status" value="1"/>
</dbReference>
<dbReference type="Pfam" id="PF00672">
    <property type="entry name" value="HAMP"/>
    <property type="match status" value="1"/>
</dbReference>
<dbReference type="InterPro" id="IPR004090">
    <property type="entry name" value="Chemotax_Me-accpt_rcpt"/>
</dbReference>
<keyword evidence="14" id="KW-1185">Reference proteome</keyword>
<dbReference type="SMART" id="SM00304">
    <property type="entry name" value="HAMP"/>
    <property type="match status" value="2"/>
</dbReference>
<dbReference type="Proteomes" id="UP000199657">
    <property type="component" value="Unassembled WGS sequence"/>
</dbReference>
<keyword evidence="3" id="KW-0145">Chemotaxis</keyword>
<protein>
    <submittedName>
        <fullName evidence="13">Methyl-accepting chemotaxis protein</fullName>
    </submittedName>
</protein>
<dbReference type="CDD" id="cd12912">
    <property type="entry name" value="PDC2_MCP_like"/>
    <property type="match status" value="1"/>
</dbReference>
<dbReference type="PANTHER" id="PTHR32089:SF112">
    <property type="entry name" value="LYSOZYME-LIKE PROTEIN-RELATED"/>
    <property type="match status" value="1"/>
</dbReference>
<feature type="transmembrane region" description="Helical" evidence="10">
    <location>
        <begin position="284"/>
        <end position="307"/>
    </location>
</feature>
<dbReference type="InterPro" id="IPR003660">
    <property type="entry name" value="HAMP_dom"/>
</dbReference>